<dbReference type="Proteomes" id="UP000996601">
    <property type="component" value="Unassembled WGS sequence"/>
</dbReference>
<keyword evidence="2" id="KW-1185">Reference proteome</keyword>
<sequence>MNKDTKELVEAVSAIHAAHTNALIVLVKTLNESGHLDPAHYAANIRMTIDANRNTIGPGAQRLLMDIASLLDIEDDTGTA</sequence>
<protein>
    <submittedName>
        <fullName evidence="1">Uncharacterized protein</fullName>
    </submittedName>
</protein>
<comment type="caution">
    <text evidence="1">The sequence shown here is derived from an EMBL/GenBank/DDBJ whole genome shotgun (WGS) entry which is preliminary data.</text>
</comment>
<accession>A0ABT1RIL9</accession>
<proteinExistence type="predicted"/>
<organism evidence="1 2">
    <name type="scientific">Shinella lacus</name>
    <dbReference type="NCBI Taxonomy" id="2654216"/>
    <lineage>
        <taxon>Bacteria</taxon>
        <taxon>Pseudomonadati</taxon>
        <taxon>Pseudomonadota</taxon>
        <taxon>Alphaproteobacteria</taxon>
        <taxon>Hyphomicrobiales</taxon>
        <taxon>Rhizobiaceae</taxon>
        <taxon>Shinella</taxon>
    </lineage>
</organism>
<dbReference type="EMBL" id="WHSB02000030">
    <property type="protein sequence ID" value="MCQ4635015.1"/>
    <property type="molecule type" value="Genomic_DNA"/>
</dbReference>
<evidence type="ECO:0000313" key="1">
    <source>
        <dbReference type="EMBL" id="MCQ4635015.1"/>
    </source>
</evidence>
<dbReference type="RefSeq" id="WP_256121518.1">
    <property type="nucleotide sequence ID" value="NZ_WHSB02000030.1"/>
</dbReference>
<reference evidence="1" key="1">
    <citation type="submission" date="2021-07" db="EMBL/GenBank/DDBJ databases">
        <title>Shinella sp. nov., a novel member of the genus Shinella from water.</title>
        <authorList>
            <person name="Deng Y."/>
        </authorList>
    </citation>
    <scope>NUCLEOTIDE SEQUENCE</scope>
    <source>
        <strain evidence="1">CPCC 100929</strain>
    </source>
</reference>
<gene>
    <name evidence="1" type="ORF">GB927_033670</name>
</gene>
<name>A0ABT1RIL9_9HYPH</name>
<evidence type="ECO:0000313" key="2">
    <source>
        <dbReference type="Proteomes" id="UP000996601"/>
    </source>
</evidence>